<dbReference type="EMBL" id="AYSA01000637">
    <property type="protein sequence ID" value="ESZ90379.1"/>
    <property type="molecule type" value="Genomic_DNA"/>
</dbReference>
<gene>
    <name evidence="1" type="ORF">SBOR_9236</name>
</gene>
<name>W9C663_SCLBF</name>
<comment type="caution">
    <text evidence="1">The sequence shown here is derived from an EMBL/GenBank/DDBJ whole genome shotgun (WGS) entry which is preliminary data.</text>
</comment>
<dbReference type="OrthoDB" id="3541741at2759"/>
<protein>
    <submittedName>
        <fullName evidence="1">Uncharacterized protein</fullName>
    </submittedName>
</protein>
<dbReference type="HOGENOM" id="CLU_2209623_0_0_1"/>
<reference evidence="1 2" key="1">
    <citation type="journal article" date="2014" name="Genome Announc.">
        <title>Draft genome sequence of Sclerotinia borealis, a psychrophilic plant pathogenic fungus.</title>
        <authorList>
            <person name="Mardanov A.V."/>
            <person name="Beletsky A.V."/>
            <person name="Kadnikov V.V."/>
            <person name="Ignatov A.N."/>
            <person name="Ravin N.V."/>
        </authorList>
    </citation>
    <scope>NUCLEOTIDE SEQUENCE [LARGE SCALE GENOMIC DNA]</scope>
    <source>
        <strain evidence="2">F-4157</strain>
    </source>
</reference>
<proteinExistence type="predicted"/>
<evidence type="ECO:0000313" key="1">
    <source>
        <dbReference type="EMBL" id="ESZ90379.1"/>
    </source>
</evidence>
<dbReference type="Proteomes" id="UP000019487">
    <property type="component" value="Unassembled WGS sequence"/>
</dbReference>
<keyword evidence="2" id="KW-1185">Reference proteome</keyword>
<sequence>MSFNGVDDTKDAITAGQLADLTLNDNTDTNWFSDMAAFGVRICKMASKNTSLFRCLFYKKWGMLRMGTGTVARGLRERRPERVMSQEQKLWPGGGKWIVKKRSPLRAVMMAWEVTEEKNGGQWIPSPAIAVG</sequence>
<organism evidence="1 2">
    <name type="scientific">Sclerotinia borealis (strain F-4128)</name>
    <dbReference type="NCBI Taxonomy" id="1432307"/>
    <lineage>
        <taxon>Eukaryota</taxon>
        <taxon>Fungi</taxon>
        <taxon>Dikarya</taxon>
        <taxon>Ascomycota</taxon>
        <taxon>Pezizomycotina</taxon>
        <taxon>Leotiomycetes</taxon>
        <taxon>Helotiales</taxon>
        <taxon>Sclerotiniaceae</taxon>
        <taxon>Sclerotinia</taxon>
    </lineage>
</organism>
<dbReference type="AlphaFoldDB" id="W9C663"/>
<accession>W9C663</accession>
<evidence type="ECO:0000313" key="2">
    <source>
        <dbReference type="Proteomes" id="UP000019487"/>
    </source>
</evidence>